<feature type="compositionally biased region" description="Basic and acidic residues" evidence="2">
    <location>
        <begin position="48"/>
        <end position="59"/>
    </location>
</feature>
<name>A0A7J8S5L4_GOSDV</name>
<evidence type="ECO:0000256" key="2">
    <source>
        <dbReference type="SAM" id="MobiDB-lite"/>
    </source>
</evidence>
<evidence type="ECO:0000313" key="4">
    <source>
        <dbReference type="Proteomes" id="UP000593561"/>
    </source>
</evidence>
<keyword evidence="4" id="KW-1185">Reference proteome</keyword>
<evidence type="ECO:0000313" key="3">
    <source>
        <dbReference type="EMBL" id="MBA0621361.1"/>
    </source>
</evidence>
<sequence>MGSQTSKVDHENDEIQPKVPPLLTRKLQEIEKRRFGSSLSKQILLQHCPKDGSCSDRKSSAVLSLEPDDDNVGSANIAPQPMVSDKDILSVAGEGENKEDGNNAEARKLINKETRSMEKLSLEEKEAHKEIVEEFGRANEERRPCLSCPVSPSFKFYLTENEKEDDCSSKDDLLIKGSLSDTDIDAAKEIFESVSATEVIQSKRRASNFSTCTNYGFLLFLQEPSSKLKRRGRRKMRFRRVIPTGKPVKNFLKVKSCYYPSCGDQKLNRHYSKSSSNVKS</sequence>
<organism evidence="3 4">
    <name type="scientific">Gossypium davidsonii</name>
    <name type="common">Davidson's cotton</name>
    <name type="synonym">Gossypium klotzschianum subsp. davidsonii</name>
    <dbReference type="NCBI Taxonomy" id="34287"/>
    <lineage>
        <taxon>Eukaryota</taxon>
        <taxon>Viridiplantae</taxon>
        <taxon>Streptophyta</taxon>
        <taxon>Embryophyta</taxon>
        <taxon>Tracheophyta</taxon>
        <taxon>Spermatophyta</taxon>
        <taxon>Magnoliopsida</taxon>
        <taxon>eudicotyledons</taxon>
        <taxon>Gunneridae</taxon>
        <taxon>Pentapetalae</taxon>
        <taxon>rosids</taxon>
        <taxon>malvids</taxon>
        <taxon>Malvales</taxon>
        <taxon>Malvaceae</taxon>
        <taxon>Malvoideae</taxon>
        <taxon>Gossypium</taxon>
    </lineage>
</organism>
<gene>
    <name evidence="3" type="ORF">Godav_006997</name>
</gene>
<keyword evidence="1" id="KW-0175">Coiled coil</keyword>
<accession>A0A7J8S5L4</accession>
<reference evidence="3 4" key="1">
    <citation type="journal article" date="2019" name="Genome Biol. Evol.">
        <title>Insights into the evolution of the New World diploid cottons (Gossypium, subgenus Houzingenia) based on genome sequencing.</title>
        <authorList>
            <person name="Grover C.E."/>
            <person name="Arick M.A. 2nd"/>
            <person name="Thrash A."/>
            <person name="Conover J.L."/>
            <person name="Sanders W.S."/>
            <person name="Peterson D.G."/>
            <person name="Frelichowski J.E."/>
            <person name="Scheffler J.A."/>
            <person name="Scheffler B.E."/>
            <person name="Wendel J.F."/>
        </authorList>
    </citation>
    <scope>NUCLEOTIDE SEQUENCE [LARGE SCALE GENOMIC DNA]</scope>
    <source>
        <strain evidence="3">27</strain>
        <tissue evidence="3">Leaf</tissue>
    </source>
</reference>
<comment type="caution">
    <text evidence="3">The sequence shown here is derived from an EMBL/GenBank/DDBJ whole genome shotgun (WGS) entry which is preliminary data.</text>
</comment>
<proteinExistence type="predicted"/>
<feature type="region of interest" description="Disordered" evidence="2">
    <location>
        <begin position="48"/>
        <end position="77"/>
    </location>
</feature>
<feature type="compositionally biased region" description="Basic and acidic residues" evidence="2">
    <location>
        <begin position="7"/>
        <end position="16"/>
    </location>
</feature>
<protein>
    <submittedName>
        <fullName evidence="3">Uncharacterized protein</fullName>
    </submittedName>
</protein>
<dbReference type="Proteomes" id="UP000593561">
    <property type="component" value="Unassembled WGS sequence"/>
</dbReference>
<feature type="coiled-coil region" evidence="1">
    <location>
        <begin position="103"/>
        <end position="130"/>
    </location>
</feature>
<feature type="region of interest" description="Disordered" evidence="2">
    <location>
        <begin position="1"/>
        <end position="22"/>
    </location>
</feature>
<dbReference type="EMBL" id="JABFAC010000008">
    <property type="protein sequence ID" value="MBA0621361.1"/>
    <property type="molecule type" value="Genomic_DNA"/>
</dbReference>
<evidence type="ECO:0000256" key="1">
    <source>
        <dbReference type="SAM" id="Coils"/>
    </source>
</evidence>
<dbReference type="AlphaFoldDB" id="A0A7J8S5L4"/>